<evidence type="ECO:0000313" key="6">
    <source>
        <dbReference type="EMBL" id="KOY17351.1"/>
    </source>
</evidence>
<dbReference type="PATRIC" id="fig|1705561.3.peg.929"/>
<dbReference type="InterPro" id="IPR000889">
    <property type="entry name" value="Glutathione_peroxidase"/>
</dbReference>
<dbReference type="PRINTS" id="PR01011">
    <property type="entry name" value="GLUTPROXDASE"/>
</dbReference>
<feature type="active site" evidence="4">
    <location>
        <position position="35"/>
    </location>
</feature>
<dbReference type="AlphaFoldDB" id="A0A0N0C5J4"/>
<evidence type="ECO:0000313" key="7">
    <source>
        <dbReference type="Proteomes" id="UP000037688"/>
    </source>
</evidence>
<comment type="caution">
    <text evidence="6">The sequence shown here is derived from an EMBL/GenBank/DDBJ whole genome shotgun (WGS) entry which is preliminary data.</text>
</comment>
<evidence type="ECO:0000256" key="1">
    <source>
        <dbReference type="ARBA" id="ARBA00006926"/>
    </source>
</evidence>
<gene>
    <name evidence="6" type="ORF">AMS66_06080</name>
</gene>
<dbReference type="PANTHER" id="PTHR11592:SF78">
    <property type="entry name" value="GLUTATHIONE PEROXIDASE"/>
    <property type="match status" value="1"/>
</dbReference>
<dbReference type="OrthoDB" id="9789406at2"/>
<evidence type="ECO:0000256" key="4">
    <source>
        <dbReference type="PIRSR" id="PIRSR000303-1"/>
    </source>
</evidence>
<protein>
    <recommendedName>
        <fullName evidence="5">Glutathione peroxidase</fullName>
    </recommendedName>
</protein>
<keyword evidence="2 5" id="KW-0575">Peroxidase</keyword>
<dbReference type="PROSITE" id="PS51355">
    <property type="entry name" value="GLUTATHIONE_PEROXID_3"/>
    <property type="match status" value="1"/>
</dbReference>
<organism evidence="6 7">
    <name type="scientific">Paenibacillus xylanivorans</name>
    <dbReference type="NCBI Taxonomy" id="1705561"/>
    <lineage>
        <taxon>Bacteria</taxon>
        <taxon>Bacillati</taxon>
        <taxon>Bacillota</taxon>
        <taxon>Bacilli</taxon>
        <taxon>Bacillales</taxon>
        <taxon>Paenibacillaceae</taxon>
        <taxon>Paenibacillus</taxon>
    </lineage>
</organism>
<name>A0A0N0C5J4_9BACL</name>
<reference evidence="6 7" key="1">
    <citation type="submission" date="2015-08" db="EMBL/GenBank/DDBJ databases">
        <title>Draft genome sequence of cellulolytic and xylanolytic Paenibacillus sp. A59, isolated from a decaying forest soil from Patagonia, Argentina.</title>
        <authorList>
            <person name="Ghio S."/>
            <person name="Caceres A.M."/>
            <person name="Talia P."/>
            <person name="Grasso D."/>
            <person name="Campos E."/>
        </authorList>
    </citation>
    <scope>NUCLEOTIDE SEQUENCE [LARGE SCALE GENOMIC DNA]</scope>
    <source>
        <strain evidence="6 7">A59</strain>
    </source>
</reference>
<dbReference type="EMBL" id="LITU01000040">
    <property type="protein sequence ID" value="KOY17351.1"/>
    <property type="molecule type" value="Genomic_DNA"/>
</dbReference>
<evidence type="ECO:0000256" key="5">
    <source>
        <dbReference type="RuleBase" id="RU000499"/>
    </source>
</evidence>
<dbReference type="Gene3D" id="3.40.30.10">
    <property type="entry name" value="Glutaredoxin"/>
    <property type="match status" value="1"/>
</dbReference>
<dbReference type="Proteomes" id="UP000037688">
    <property type="component" value="Unassembled WGS sequence"/>
</dbReference>
<dbReference type="Pfam" id="PF00255">
    <property type="entry name" value="GSHPx"/>
    <property type="match status" value="1"/>
</dbReference>
<proteinExistence type="inferred from homology"/>
<dbReference type="SUPFAM" id="SSF52833">
    <property type="entry name" value="Thioredoxin-like"/>
    <property type="match status" value="1"/>
</dbReference>
<sequence length="184" mass="21471">MSIFSYQVPFMDGHTGDLSAYESKVLLIVNTASECSYSRQFTELQQLYEQYCDQGLEILAFPCDQFNHKEPGSNDEVAQYCRNHFHISFPIFEKIEVTGQSMHPLFRYLVEIAPFKGYDMASEEGRWMDQFVKERHPDLYRGNGIKWNFTKFLIDRTGEVSSRYETTVAPLEMESAIKDLLMRS</sequence>
<evidence type="ECO:0000256" key="2">
    <source>
        <dbReference type="ARBA" id="ARBA00022559"/>
    </source>
</evidence>
<keyword evidence="3 5" id="KW-0560">Oxidoreductase</keyword>
<keyword evidence="7" id="KW-1185">Reference proteome</keyword>
<dbReference type="CDD" id="cd00340">
    <property type="entry name" value="GSH_Peroxidase"/>
    <property type="match status" value="1"/>
</dbReference>
<dbReference type="GO" id="GO:0034599">
    <property type="term" value="P:cellular response to oxidative stress"/>
    <property type="evidence" value="ECO:0007669"/>
    <property type="project" value="TreeGrafter"/>
</dbReference>
<dbReference type="RefSeq" id="WP_053779937.1">
    <property type="nucleotide sequence ID" value="NZ_LITU01000040.1"/>
</dbReference>
<accession>A0A0N0C5J4</accession>
<dbReference type="PIRSF" id="PIRSF000303">
    <property type="entry name" value="Glutathion_perox"/>
    <property type="match status" value="1"/>
</dbReference>
<evidence type="ECO:0000256" key="3">
    <source>
        <dbReference type="ARBA" id="ARBA00023002"/>
    </source>
</evidence>
<comment type="similarity">
    <text evidence="1 5">Belongs to the glutathione peroxidase family.</text>
</comment>
<dbReference type="InterPro" id="IPR036249">
    <property type="entry name" value="Thioredoxin-like_sf"/>
</dbReference>
<dbReference type="GO" id="GO:0004601">
    <property type="term" value="F:peroxidase activity"/>
    <property type="evidence" value="ECO:0007669"/>
    <property type="project" value="UniProtKB-KW"/>
</dbReference>
<dbReference type="PANTHER" id="PTHR11592">
    <property type="entry name" value="GLUTATHIONE PEROXIDASE"/>
    <property type="match status" value="1"/>
</dbReference>